<comment type="caution">
    <text evidence="6">The sequence shown here is derived from an EMBL/GenBank/DDBJ whole genome shotgun (WGS) entry which is preliminary data.</text>
</comment>
<feature type="domain" description="Calpain catalytic" evidence="5">
    <location>
        <begin position="104"/>
        <end position="469"/>
    </location>
</feature>
<name>A0AAV9Y3L5_9CRYT</name>
<feature type="active site" evidence="4">
    <location>
        <position position="383"/>
    </location>
</feature>
<evidence type="ECO:0000313" key="6">
    <source>
        <dbReference type="EMBL" id="KAK6591207.1"/>
    </source>
</evidence>
<evidence type="ECO:0000313" key="7">
    <source>
        <dbReference type="Proteomes" id="UP001311799"/>
    </source>
</evidence>
<dbReference type="GO" id="GO:0004198">
    <property type="term" value="F:calcium-dependent cysteine-type endopeptidase activity"/>
    <property type="evidence" value="ECO:0007669"/>
    <property type="project" value="InterPro"/>
</dbReference>
<dbReference type="PROSITE" id="PS50203">
    <property type="entry name" value="CALPAIN_CAT"/>
    <property type="match status" value="1"/>
</dbReference>
<dbReference type="Pfam" id="PF00648">
    <property type="entry name" value="Peptidase_C2"/>
    <property type="match status" value="1"/>
</dbReference>
<keyword evidence="7" id="KW-1185">Reference proteome</keyword>
<evidence type="ECO:0000256" key="4">
    <source>
        <dbReference type="PROSITE-ProRule" id="PRU00239"/>
    </source>
</evidence>
<keyword evidence="2 4" id="KW-0378">Hydrolase</keyword>
<organism evidence="6 7">
    <name type="scientific">Cryptosporidium xiaoi</name>
    <dbReference type="NCBI Taxonomy" id="659607"/>
    <lineage>
        <taxon>Eukaryota</taxon>
        <taxon>Sar</taxon>
        <taxon>Alveolata</taxon>
        <taxon>Apicomplexa</taxon>
        <taxon>Conoidasida</taxon>
        <taxon>Coccidia</taxon>
        <taxon>Eucoccidiorida</taxon>
        <taxon>Eimeriorina</taxon>
        <taxon>Cryptosporidiidae</taxon>
        <taxon>Cryptosporidium</taxon>
    </lineage>
</organism>
<dbReference type="Proteomes" id="UP001311799">
    <property type="component" value="Unassembled WGS sequence"/>
</dbReference>
<proteinExistence type="predicted"/>
<reference evidence="6 7" key="1">
    <citation type="submission" date="2023-10" db="EMBL/GenBank/DDBJ databases">
        <title>Comparative genomics analysis reveals potential genetic determinants of host preference in Cryptosporidium xiaoi.</title>
        <authorList>
            <person name="Xiao L."/>
            <person name="Li J."/>
        </authorList>
    </citation>
    <scope>NUCLEOTIDE SEQUENCE [LARGE SCALE GENOMIC DNA]</scope>
    <source>
        <strain evidence="6 7">52996</strain>
    </source>
</reference>
<dbReference type="SMART" id="SM00230">
    <property type="entry name" value="CysPc"/>
    <property type="match status" value="1"/>
</dbReference>
<sequence length="866" mass="102098">MLSVLKYLKKKSVNFSLFKEIINNKDDVFELKRIIMEKYKLLIRTSKNSIEDIHEKILVESSFVNNKYFLPPLVEKSKYNKKLENLENEEIYLLLFIVLLTPSLTINERIEFEINDIYFENDIKNKYMSMLGNVVDNLILSNKQKNMIVKWKRPSNEIKLFPNNFVYYTSSNIIQGFIGDCSFIVVLSLLLEHEKKYKSNLLTNLISPIKLFVKNEHNVDKNIKKNAMSDLLCLYSCKIIFNGIWRNIYVDDLIPVDSNNNCLLSHFDDNKYYGITLIEKAYLKVMANRYDSVGSNPAIDLYYLTGWIPETITINSESIKKRNYFVNLWNRIKIPFKNGLCLIALGTNDLNKNSNLMNNEKKYQYNKANTEEICDKTGLVTKHAYQLLRMAEVYDHNNNNIIRILLIRNPWGKISWKGKYSTYDKVNWNSELSELLNYDFSQLVDNGIFWIEWSEITNWFSHIYLAWDPSKIAKYNSKFHGKWNTSLHNTLLKDDLHLLYFYPQYKISIDSKNINKLFKNNSNNRLCINDNNDIKDEFSRDFNYSLYFDSSNQTLSETTNNSKNSIFGWLKRKIDNEYIDESTINNIGDIWIVLNRHIDSIEYNYKSEENNIPYMSISIYRGKERLVTQERLPIVQGIYSNGNVITFKTNINNLLREYESHSFEDNKEFILVITQYESKASFNYTLNIYSNIEINIKLIDNLLLNNYINDINNINNSYCNIKYCELSGKIFTSNQNERYSISLYSDKKIHIKPILKSKSHCIDDNVYNSTNIISNKTNNQKYILLILLETKEYSGEFKMRFIPELYQFKDNINKLGSSNDCYSNSNCKYISAICTSGTYILYVDFKEDKKKPKKGLFKIVIYLKKC</sequence>
<keyword evidence="3 4" id="KW-0788">Thiol protease</keyword>
<evidence type="ECO:0000259" key="5">
    <source>
        <dbReference type="PROSITE" id="PS50203"/>
    </source>
</evidence>
<dbReference type="AlphaFoldDB" id="A0AAV9Y3L5"/>
<accession>A0AAV9Y3L5</accession>
<dbReference type="PANTHER" id="PTHR46143">
    <property type="entry name" value="CALPAIN-7"/>
    <property type="match status" value="1"/>
</dbReference>
<evidence type="ECO:0000256" key="1">
    <source>
        <dbReference type="ARBA" id="ARBA00022670"/>
    </source>
</evidence>
<gene>
    <name evidence="6" type="ORF">RS030_101639</name>
</gene>
<evidence type="ECO:0000256" key="3">
    <source>
        <dbReference type="ARBA" id="ARBA00022807"/>
    </source>
</evidence>
<evidence type="ECO:0000256" key="2">
    <source>
        <dbReference type="ARBA" id="ARBA00022801"/>
    </source>
</evidence>
<dbReference type="SUPFAM" id="SSF54001">
    <property type="entry name" value="Cysteine proteinases"/>
    <property type="match status" value="1"/>
</dbReference>
<feature type="active site" evidence="4">
    <location>
        <position position="409"/>
    </location>
</feature>
<dbReference type="InterPro" id="IPR001300">
    <property type="entry name" value="Peptidase_C2_calpain_cat"/>
</dbReference>
<feature type="active site" evidence="4">
    <location>
        <position position="181"/>
    </location>
</feature>
<dbReference type="InterPro" id="IPR051297">
    <property type="entry name" value="PalB/RIM13"/>
</dbReference>
<dbReference type="PANTHER" id="PTHR46143:SF1">
    <property type="entry name" value="CALPAIN-7"/>
    <property type="match status" value="1"/>
</dbReference>
<dbReference type="EMBL" id="JAWDEY010000001">
    <property type="protein sequence ID" value="KAK6591207.1"/>
    <property type="molecule type" value="Genomic_DNA"/>
</dbReference>
<dbReference type="InterPro" id="IPR038765">
    <property type="entry name" value="Papain-like_cys_pep_sf"/>
</dbReference>
<keyword evidence="1 4" id="KW-0645">Protease</keyword>
<protein>
    <recommendedName>
        <fullName evidence="5">Calpain catalytic domain-containing protein</fullName>
    </recommendedName>
</protein>
<dbReference type="Gene3D" id="3.90.70.10">
    <property type="entry name" value="Cysteine proteinases"/>
    <property type="match status" value="1"/>
</dbReference>
<dbReference type="GO" id="GO:0006508">
    <property type="term" value="P:proteolysis"/>
    <property type="evidence" value="ECO:0007669"/>
    <property type="project" value="UniProtKB-KW"/>
</dbReference>